<keyword evidence="2" id="KW-1185">Reference proteome</keyword>
<organism evidence="1 2">
    <name type="scientific">Carpinus fangiana</name>
    <dbReference type="NCBI Taxonomy" id="176857"/>
    <lineage>
        <taxon>Eukaryota</taxon>
        <taxon>Viridiplantae</taxon>
        <taxon>Streptophyta</taxon>
        <taxon>Embryophyta</taxon>
        <taxon>Tracheophyta</taxon>
        <taxon>Spermatophyta</taxon>
        <taxon>Magnoliopsida</taxon>
        <taxon>eudicotyledons</taxon>
        <taxon>Gunneridae</taxon>
        <taxon>Pentapetalae</taxon>
        <taxon>rosids</taxon>
        <taxon>fabids</taxon>
        <taxon>Fagales</taxon>
        <taxon>Betulaceae</taxon>
        <taxon>Carpinus</taxon>
    </lineage>
</organism>
<protein>
    <submittedName>
        <fullName evidence="1">Uncharacterized protein</fullName>
    </submittedName>
</protein>
<proteinExistence type="predicted"/>
<reference evidence="1 2" key="1">
    <citation type="submission" date="2019-06" db="EMBL/GenBank/DDBJ databases">
        <title>A chromosomal-level reference genome of Carpinus fangiana (Coryloideae, Betulaceae).</title>
        <authorList>
            <person name="Yang X."/>
            <person name="Wang Z."/>
            <person name="Zhang L."/>
            <person name="Hao G."/>
            <person name="Liu J."/>
            <person name="Yang Y."/>
        </authorList>
    </citation>
    <scope>NUCLEOTIDE SEQUENCE [LARGE SCALE GENOMIC DNA]</scope>
    <source>
        <strain evidence="1">Cfa_2016G</strain>
        <tissue evidence="1">Leaf</tissue>
    </source>
</reference>
<dbReference type="OrthoDB" id="1470350at2759"/>
<evidence type="ECO:0000313" key="1">
    <source>
        <dbReference type="EMBL" id="KAE7997752.1"/>
    </source>
</evidence>
<dbReference type="Proteomes" id="UP000327013">
    <property type="component" value="Chromosome 1"/>
</dbReference>
<dbReference type="GO" id="GO:0005506">
    <property type="term" value="F:iron ion binding"/>
    <property type="evidence" value="ECO:0007669"/>
    <property type="project" value="InterPro"/>
</dbReference>
<sequence length="50" mass="5666">MTFLQMKRVVAGIPRRFKVVPALEEGVEPEFVPQLTSKMKGGLPVRIVER</sequence>
<dbReference type="SUPFAM" id="SSF48264">
    <property type="entry name" value="Cytochrome P450"/>
    <property type="match status" value="1"/>
</dbReference>
<evidence type="ECO:0000313" key="2">
    <source>
        <dbReference type="Proteomes" id="UP000327013"/>
    </source>
</evidence>
<dbReference type="GO" id="GO:0020037">
    <property type="term" value="F:heme binding"/>
    <property type="evidence" value="ECO:0007669"/>
    <property type="project" value="InterPro"/>
</dbReference>
<name>A0A5N6QEL4_9ROSI</name>
<dbReference type="EMBL" id="CM017321">
    <property type="protein sequence ID" value="KAE7997752.1"/>
    <property type="molecule type" value="Genomic_DNA"/>
</dbReference>
<gene>
    <name evidence="1" type="ORF">FH972_002356</name>
</gene>
<dbReference type="GO" id="GO:0016705">
    <property type="term" value="F:oxidoreductase activity, acting on paired donors, with incorporation or reduction of molecular oxygen"/>
    <property type="evidence" value="ECO:0007669"/>
    <property type="project" value="InterPro"/>
</dbReference>
<dbReference type="InterPro" id="IPR036396">
    <property type="entry name" value="Cyt_P450_sf"/>
</dbReference>
<accession>A0A5N6QEL4</accession>
<dbReference type="GO" id="GO:0004497">
    <property type="term" value="F:monooxygenase activity"/>
    <property type="evidence" value="ECO:0007669"/>
    <property type="project" value="InterPro"/>
</dbReference>
<dbReference type="AlphaFoldDB" id="A0A5N6QEL4"/>